<name>A0AAJ4PAT0_9STAP</name>
<dbReference type="EMBL" id="CP079981">
    <property type="protein sequence ID" value="QYA42061.1"/>
    <property type="molecule type" value="Genomic_DNA"/>
</dbReference>
<protein>
    <recommendedName>
        <fullName evidence="3">Phage protein</fullName>
    </recommendedName>
</protein>
<evidence type="ECO:0008006" key="3">
    <source>
        <dbReference type="Google" id="ProtNLM"/>
    </source>
</evidence>
<sequence>MKRNFIKLVKDVKDDKPVFDTYLTPSFIPFRKMYEAVDVQDEIENNKELTEKQQMDIMLDMVVEIYNKQFTRDQLLDGLHSPDAGQELMSQIEWVAQGKMNEERKKELAKMV</sequence>
<dbReference type="InterPro" id="IPR057006">
    <property type="entry name" value="Phage_TAC_19"/>
</dbReference>
<dbReference type="NCBIfam" id="NF047360">
    <property type="entry name" value="tail_chap_PVL"/>
    <property type="match status" value="1"/>
</dbReference>
<dbReference type="AlphaFoldDB" id="A0AAJ4PAT0"/>
<dbReference type="RefSeq" id="WP_133354665.1">
    <property type="nucleotide sequence ID" value="NZ_CP079981.1"/>
</dbReference>
<dbReference type="Pfam" id="PF23857">
    <property type="entry name" value="Phage_TAC_19"/>
    <property type="match status" value="1"/>
</dbReference>
<evidence type="ECO:0000313" key="2">
    <source>
        <dbReference type="Proteomes" id="UP000826802"/>
    </source>
</evidence>
<evidence type="ECO:0000313" key="1">
    <source>
        <dbReference type="EMBL" id="QYA42061.1"/>
    </source>
</evidence>
<dbReference type="Proteomes" id="UP000826802">
    <property type="component" value="Chromosome"/>
</dbReference>
<gene>
    <name evidence="1" type="ORF">KYI11_10745</name>
</gene>
<reference evidence="1 2" key="1">
    <citation type="submission" date="2021-07" db="EMBL/GenBank/DDBJ databases">
        <title>Prevalence and characterization of methicillin-resistant Macrococcus spp. in food producing animals and meat in Switzerland in 2019.</title>
        <authorList>
            <person name="Keller J.E."/>
            <person name="Schwendener S."/>
            <person name="Neuenschwander J."/>
            <person name="Overesch G."/>
            <person name="Perreten V."/>
        </authorList>
    </citation>
    <scope>NUCLEOTIDE SEQUENCE [LARGE SCALE GENOMIC DNA]</scope>
    <source>
        <strain evidence="1 2">19Msa0936</strain>
    </source>
</reference>
<organism evidence="1 2">
    <name type="scientific">Macrococcoides bohemicum</name>
    <dbReference type="NCBI Taxonomy" id="1903056"/>
    <lineage>
        <taxon>Bacteria</taxon>
        <taxon>Bacillati</taxon>
        <taxon>Bacillota</taxon>
        <taxon>Bacilli</taxon>
        <taxon>Bacillales</taxon>
        <taxon>Staphylococcaceae</taxon>
        <taxon>Macrococcoides</taxon>
    </lineage>
</organism>
<keyword evidence="2" id="KW-1185">Reference proteome</keyword>
<proteinExistence type="predicted"/>
<accession>A0AAJ4PAT0</accession>